<dbReference type="SUPFAM" id="SSF53335">
    <property type="entry name" value="S-adenosyl-L-methionine-dependent methyltransferases"/>
    <property type="match status" value="1"/>
</dbReference>
<dbReference type="GO" id="GO:0009254">
    <property type="term" value="P:peptidoglycan turnover"/>
    <property type="evidence" value="ECO:0007669"/>
    <property type="project" value="TreeGrafter"/>
</dbReference>
<gene>
    <name evidence="6" type="ORF">EHS25_009618</name>
</gene>
<dbReference type="InterPro" id="IPR040190">
    <property type="entry name" value="MURQ/GCKR"/>
</dbReference>
<accession>A0A427YJS3</accession>
<keyword evidence="2" id="KW-0456">Lyase</keyword>
<comment type="caution">
    <text evidence="6">The sequence shown here is derived from an EMBL/GenBank/DDBJ whole genome shotgun (WGS) entry which is preliminary data.</text>
</comment>
<evidence type="ECO:0000259" key="5">
    <source>
        <dbReference type="PROSITE" id="PS51464"/>
    </source>
</evidence>
<feature type="transmembrane region" description="Helical" evidence="4">
    <location>
        <begin position="322"/>
        <end position="341"/>
    </location>
</feature>
<evidence type="ECO:0000256" key="1">
    <source>
        <dbReference type="ARBA" id="ARBA00005369"/>
    </source>
</evidence>
<comment type="similarity">
    <text evidence="1">Belongs to the methyltransferase superfamily. L-isoaspartyl/D-aspartyl protein methyltransferase family.</text>
</comment>
<dbReference type="EMBL" id="RSCD01000008">
    <property type="protein sequence ID" value="RSH91319.1"/>
    <property type="molecule type" value="Genomic_DNA"/>
</dbReference>
<dbReference type="FunFam" id="3.40.50.10490:FF:000014">
    <property type="entry name" value="N-acetylmuramic acid 6-phosphate etherase"/>
    <property type="match status" value="1"/>
</dbReference>
<dbReference type="Gene3D" id="1.10.8.1080">
    <property type="match status" value="1"/>
</dbReference>
<dbReference type="NCBIfam" id="NF003915">
    <property type="entry name" value="PRK05441.1"/>
    <property type="match status" value="1"/>
</dbReference>
<dbReference type="HAMAP" id="MF_00068">
    <property type="entry name" value="MurQ"/>
    <property type="match status" value="1"/>
</dbReference>
<protein>
    <recommendedName>
        <fullName evidence="5">SIS domain-containing protein</fullName>
    </recommendedName>
</protein>
<dbReference type="STRING" id="1890683.A0A427YJS3"/>
<reference evidence="6 7" key="1">
    <citation type="submission" date="2018-11" db="EMBL/GenBank/DDBJ databases">
        <title>Genome sequence of Saitozyma podzolica DSM 27192.</title>
        <authorList>
            <person name="Aliyu H."/>
            <person name="Gorte O."/>
            <person name="Ochsenreither K."/>
        </authorList>
    </citation>
    <scope>NUCLEOTIDE SEQUENCE [LARGE SCALE GENOMIC DNA]</scope>
    <source>
        <strain evidence="6 7">DSM 27192</strain>
    </source>
</reference>
<dbReference type="InterPro" id="IPR029063">
    <property type="entry name" value="SAM-dependent_MTases_sf"/>
</dbReference>
<dbReference type="InterPro" id="IPR046348">
    <property type="entry name" value="SIS_dom_sf"/>
</dbReference>
<organism evidence="6 7">
    <name type="scientific">Saitozyma podzolica</name>
    <dbReference type="NCBI Taxonomy" id="1890683"/>
    <lineage>
        <taxon>Eukaryota</taxon>
        <taxon>Fungi</taxon>
        <taxon>Dikarya</taxon>
        <taxon>Basidiomycota</taxon>
        <taxon>Agaricomycotina</taxon>
        <taxon>Tremellomycetes</taxon>
        <taxon>Tremellales</taxon>
        <taxon>Trimorphomycetaceae</taxon>
        <taxon>Saitozyma</taxon>
    </lineage>
</organism>
<dbReference type="GO" id="GO:0097367">
    <property type="term" value="F:carbohydrate derivative binding"/>
    <property type="evidence" value="ECO:0007669"/>
    <property type="project" value="InterPro"/>
</dbReference>
<dbReference type="GO" id="GO:0004719">
    <property type="term" value="F:protein-L-isoaspartate (D-aspartate) O-methyltransferase activity"/>
    <property type="evidence" value="ECO:0007669"/>
    <property type="project" value="InterPro"/>
</dbReference>
<evidence type="ECO:0000256" key="3">
    <source>
        <dbReference type="ARBA" id="ARBA00023277"/>
    </source>
</evidence>
<dbReference type="Pfam" id="PF22645">
    <property type="entry name" value="GKRP_SIS_N"/>
    <property type="match status" value="1"/>
</dbReference>
<sequence>MTTSTSLPGADQPNKIDLSTLQTESRNPRTTELDVVSTLDMCRMFNHEDMLVPMAVSQHLEAIARIIDRLTERVRRGGRVVYLGAGTSGRLGVLDASEIPPTYSADPSLFVGLIAGGDHALRHPVEGAEDSREDCIGTLRSLSPPVGPEDSVIGIASSGRTPWVLGGVEYAKSIGCFTAGIACASPSALRTEGNCEEVVECVVGGEVVTGSTRMKAGTATKLILNMISSGVMIRIGKTFGNLMVDVRTSNDKLVVRARGILRSILDSLPSTTDLALVSAGKLDLEDDAAVSELIERCGGVKVAAVVLRQSQPITRLRGLSKLHIVAFASAIPFALIIIALLSRLSLFSAAKSPSAHTRAFTGVGMAWFCSGRSNDELITRLRHEGLIHSDRVADAMRKVDRAHYVPETGAAYEDSPQRIGFGATISAPHMHAHATENLLPLFPSADKQHCAVLDVGSGSGYLAAVFHYLAPHSQVVGIEHLQELVDLGKHNLEKDKVPVGHGPGKVNVVLGDGRKGWPESAPYQVIHVGAAAPHIPQELIDQLDSPGRMFIPVGVGHQDIYQVDKSATGEITKKKLFGVMYVPLTDPDKQWSG</sequence>
<keyword evidence="7" id="KW-1185">Reference proteome</keyword>
<evidence type="ECO:0000256" key="2">
    <source>
        <dbReference type="ARBA" id="ARBA00023239"/>
    </source>
</evidence>
<dbReference type="Proteomes" id="UP000279259">
    <property type="component" value="Unassembled WGS sequence"/>
</dbReference>
<evidence type="ECO:0000313" key="6">
    <source>
        <dbReference type="EMBL" id="RSH91319.1"/>
    </source>
</evidence>
<keyword evidence="4" id="KW-1133">Transmembrane helix</keyword>
<dbReference type="OrthoDB" id="73890at2759"/>
<dbReference type="CDD" id="cd05007">
    <property type="entry name" value="SIS_Etherase"/>
    <property type="match status" value="1"/>
</dbReference>
<dbReference type="CDD" id="cd02440">
    <property type="entry name" value="AdoMet_MTases"/>
    <property type="match status" value="1"/>
</dbReference>
<dbReference type="Gene3D" id="3.40.50.10490">
    <property type="entry name" value="Glucose-6-phosphate isomerase like protein, domain 1"/>
    <property type="match status" value="1"/>
</dbReference>
<evidence type="ECO:0000256" key="4">
    <source>
        <dbReference type="SAM" id="Phobius"/>
    </source>
</evidence>
<dbReference type="GO" id="GO:0016803">
    <property type="term" value="F:ether hydrolase activity"/>
    <property type="evidence" value="ECO:0007669"/>
    <property type="project" value="TreeGrafter"/>
</dbReference>
<dbReference type="GO" id="GO:0046348">
    <property type="term" value="P:amino sugar catabolic process"/>
    <property type="evidence" value="ECO:0007669"/>
    <property type="project" value="InterPro"/>
</dbReference>
<dbReference type="SUPFAM" id="SSF53697">
    <property type="entry name" value="SIS domain"/>
    <property type="match status" value="1"/>
</dbReference>
<keyword evidence="4" id="KW-0472">Membrane</keyword>
<evidence type="ECO:0000313" key="7">
    <source>
        <dbReference type="Proteomes" id="UP000279259"/>
    </source>
</evidence>
<dbReference type="NCBIfam" id="TIGR00274">
    <property type="entry name" value="N-acetylmuramic acid 6-phosphate etherase"/>
    <property type="match status" value="1"/>
</dbReference>
<dbReference type="Pfam" id="PF01135">
    <property type="entry name" value="PCMT"/>
    <property type="match status" value="1"/>
</dbReference>
<dbReference type="Gene3D" id="3.40.50.150">
    <property type="entry name" value="Vaccinia Virus protein VP39"/>
    <property type="match status" value="1"/>
</dbReference>
<proteinExistence type="inferred from homology"/>
<dbReference type="GO" id="GO:0016835">
    <property type="term" value="F:carbon-oxygen lyase activity"/>
    <property type="evidence" value="ECO:0007669"/>
    <property type="project" value="InterPro"/>
</dbReference>
<keyword evidence="4" id="KW-0812">Transmembrane</keyword>
<dbReference type="NCBIfam" id="TIGR00080">
    <property type="entry name" value="pimt"/>
    <property type="match status" value="1"/>
</dbReference>
<dbReference type="PANTHER" id="PTHR10088">
    <property type="entry name" value="GLUCOKINASE REGULATORY PROTEIN"/>
    <property type="match status" value="1"/>
</dbReference>
<dbReference type="PROSITE" id="PS51464">
    <property type="entry name" value="SIS"/>
    <property type="match status" value="1"/>
</dbReference>
<name>A0A427YJS3_9TREE</name>
<keyword evidence="3" id="KW-0119">Carbohydrate metabolism</keyword>
<dbReference type="PANTHER" id="PTHR10088:SF4">
    <property type="entry name" value="GLUCOKINASE REGULATORY PROTEIN"/>
    <property type="match status" value="1"/>
</dbReference>
<dbReference type="InterPro" id="IPR005488">
    <property type="entry name" value="Etherase_MurQ"/>
</dbReference>
<feature type="domain" description="SIS" evidence="5">
    <location>
        <begin position="70"/>
        <end position="237"/>
    </location>
</feature>
<dbReference type="NCBIfam" id="NF009222">
    <property type="entry name" value="PRK12570.1"/>
    <property type="match status" value="1"/>
</dbReference>
<dbReference type="InterPro" id="IPR000682">
    <property type="entry name" value="PCMT"/>
</dbReference>
<dbReference type="AlphaFoldDB" id="A0A427YJS3"/>
<dbReference type="InterPro" id="IPR001347">
    <property type="entry name" value="SIS_dom"/>
</dbReference>